<dbReference type="STRING" id="1314781.A0A165B1Z4"/>
<proteinExistence type="predicted"/>
<feature type="domain" description="MYND-type" evidence="6">
    <location>
        <begin position="243"/>
        <end position="279"/>
    </location>
</feature>
<sequence length="285" mass="32222">MVLTVSYLCLLTLMHLSSDEVSAHVQMLAHLLGLNDYNSFARAALATSSEATRAIDTQIRRINAELGKSAADSIFSTFCALHLHKLFAAYKATPDESLVTPYTIMMGAVVDKGQFVRFTRTPQGRELFRIQMRRFSGRGLPRRIEEIRNMAQLFNFFVVHTYYDQNMVAPMISPSERQRLLDKAEAYRRLCYEQVSDPSAKATFAILSETVDFLQGRQNPSKMLGAYGATMPLQACGDVDSQCWATGTRATLHCSTCESVRYCGPAHQRSHWHEHRTQCVRPVWL</sequence>
<organism evidence="7 9">
    <name type="scientific">Exidia glandulosa HHB12029</name>
    <dbReference type="NCBI Taxonomy" id="1314781"/>
    <lineage>
        <taxon>Eukaryota</taxon>
        <taxon>Fungi</taxon>
        <taxon>Dikarya</taxon>
        <taxon>Basidiomycota</taxon>
        <taxon>Agaricomycotina</taxon>
        <taxon>Agaricomycetes</taxon>
        <taxon>Auriculariales</taxon>
        <taxon>Exidiaceae</taxon>
        <taxon>Exidia</taxon>
    </lineage>
</organism>
<evidence type="ECO:0000313" key="7">
    <source>
        <dbReference type="EMBL" id="KZV79676.1"/>
    </source>
</evidence>
<dbReference type="EMBL" id="KV426579">
    <property type="protein sequence ID" value="KZV79676.1"/>
    <property type="molecule type" value="Genomic_DNA"/>
</dbReference>
<evidence type="ECO:0000256" key="3">
    <source>
        <dbReference type="ARBA" id="ARBA00022833"/>
    </source>
</evidence>
<accession>A0A165B1Z4</accession>
<reference evidence="7 9" key="1">
    <citation type="journal article" date="2016" name="Mol. Biol. Evol.">
        <title>Comparative Genomics of Early-Diverging Mushroom-Forming Fungi Provides Insights into the Origins of Lignocellulose Decay Capabilities.</title>
        <authorList>
            <person name="Nagy L.G."/>
            <person name="Riley R."/>
            <person name="Tritt A."/>
            <person name="Adam C."/>
            <person name="Daum C."/>
            <person name="Floudas D."/>
            <person name="Sun H."/>
            <person name="Yadav J.S."/>
            <person name="Pangilinan J."/>
            <person name="Larsson K.H."/>
            <person name="Matsuura K."/>
            <person name="Barry K."/>
            <person name="Labutti K."/>
            <person name="Kuo R."/>
            <person name="Ohm R.A."/>
            <person name="Bhattacharya S.S."/>
            <person name="Shirouzu T."/>
            <person name="Yoshinaga Y."/>
            <person name="Martin F.M."/>
            <person name="Grigoriev I.V."/>
            <person name="Hibbett D.S."/>
        </authorList>
    </citation>
    <scope>NUCLEOTIDE SEQUENCE [LARGE SCALE GENOMIC DNA]</scope>
    <source>
        <strain evidence="7 9">HHB12029</strain>
    </source>
</reference>
<dbReference type="Gene3D" id="6.10.140.2220">
    <property type="match status" value="1"/>
</dbReference>
<keyword evidence="5" id="KW-0732">Signal</keyword>
<evidence type="ECO:0000256" key="4">
    <source>
        <dbReference type="PROSITE-ProRule" id="PRU00134"/>
    </source>
</evidence>
<dbReference type="AlphaFoldDB" id="A0A165B1Z4"/>
<feature type="signal peptide" evidence="5">
    <location>
        <begin position="1"/>
        <end position="23"/>
    </location>
</feature>
<dbReference type="Pfam" id="PF01753">
    <property type="entry name" value="zf-MYND"/>
    <property type="match status" value="1"/>
</dbReference>
<evidence type="ECO:0000256" key="2">
    <source>
        <dbReference type="ARBA" id="ARBA00022771"/>
    </source>
</evidence>
<keyword evidence="9" id="KW-1185">Reference proteome</keyword>
<name>A0A165B1Z4_EXIGL</name>
<evidence type="ECO:0000259" key="6">
    <source>
        <dbReference type="PROSITE" id="PS50865"/>
    </source>
</evidence>
<keyword evidence="1" id="KW-0479">Metal-binding</keyword>
<dbReference type="SUPFAM" id="SSF144232">
    <property type="entry name" value="HIT/MYND zinc finger-like"/>
    <property type="match status" value="1"/>
</dbReference>
<evidence type="ECO:0000313" key="8">
    <source>
        <dbReference type="EMBL" id="KZV82261.1"/>
    </source>
</evidence>
<dbReference type="EMBL" id="KV426336">
    <property type="protein sequence ID" value="KZV82261.1"/>
    <property type="molecule type" value="Genomic_DNA"/>
</dbReference>
<dbReference type="InterPro" id="IPR002893">
    <property type="entry name" value="Znf_MYND"/>
</dbReference>
<feature type="chain" id="PRO_5008241177" description="MYND-type domain-containing protein" evidence="5">
    <location>
        <begin position="24"/>
        <end position="285"/>
    </location>
</feature>
<dbReference type="Proteomes" id="UP000077266">
    <property type="component" value="Unassembled WGS sequence"/>
</dbReference>
<keyword evidence="3" id="KW-0862">Zinc</keyword>
<evidence type="ECO:0000256" key="5">
    <source>
        <dbReference type="SAM" id="SignalP"/>
    </source>
</evidence>
<keyword evidence="2 4" id="KW-0863">Zinc-finger</keyword>
<protein>
    <recommendedName>
        <fullName evidence="6">MYND-type domain-containing protein</fullName>
    </recommendedName>
</protein>
<dbReference type="PROSITE" id="PS50865">
    <property type="entry name" value="ZF_MYND_2"/>
    <property type="match status" value="1"/>
</dbReference>
<dbReference type="OrthoDB" id="432970at2759"/>
<dbReference type="GO" id="GO:0008270">
    <property type="term" value="F:zinc ion binding"/>
    <property type="evidence" value="ECO:0007669"/>
    <property type="project" value="UniProtKB-KW"/>
</dbReference>
<evidence type="ECO:0000313" key="9">
    <source>
        <dbReference type="Proteomes" id="UP000077266"/>
    </source>
</evidence>
<evidence type="ECO:0000256" key="1">
    <source>
        <dbReference type="ARBA" id="ARBA00022723"/>
    </source>
</evidence>
<gene>
    <name evidence="8" type="ORF">EXIGLDRAFT_843918</name>
    <name evidence="7" type="ORF">EXIGLDRAFT_846317</name>
</gene>